<organism evidence="1">
    <name type="scientific">Phytophthora nicotianae</name>
    <name type="common">Potato buckeye rot agent</name>
    <name type="synonym">Phytophthora parasitica</name>
    <dbReference type="NCBI Taxonomy" id="4792"/>
    <lineage>
        <taxon>Eukaryota</taxon>
        <taxon>Sar</taxon>
        <taxon>Stramenopiles</taxon>
        <taxon>Oomycota</taxon>
        <taxon>Peronosporomycetes</taxon>
        <taxon>Peronosporales</taxon>
        <taxon>Peronosporaceae</taxon>
        <taxon>Phytophthora</taxon>
    </lineage>
</organism>
<sequence>MAATGIPPKVQSGLQECRKRKEFVGMELRSSN</sequence>
<gene>
    <name evidence="1" type="ORF">L915_21949</name>
</gene>
<protein>
    <submittedName>
        <fullName evidence="1">Uncharacterized protein</fullName>
    </submittedName>
</protein>
<accession>W2FIY2</accession>
<dbReference type="AlphaFoldDB" id="W2FIY2"/>
<proteinExistence type="predicted"/>
<dbReference type="EMBL" id="KI690199">
    <property type="protein sequence ID" value="ETK70727.1"/>
    <property type="molecule type" value="Genomic_DNA"/>
</dbReference>
<name>W2FIY2_PHYNI</name>
<dbReference type="Proteomes" id="UP000053236">
    <property type="component" value="Unassembled WGS sequence"/>
</dbReference>
<evidence type="ECO:0000313" key="1">
    <source>
        <dbReference type="EMBL" id="ETK70727.1"/>
    </source>
</evidence>
<reference evidence="1" key="1">
    <citation type="submission" date="2013-11" db="EMBL/GenBank/DDBJ databases">
        <title>The Genome Sequence of Phytophthora parasitica CJ02B3.</title>
        <authorList>
            <consortium name="The Broad Institute Genomics Platform"/>
            <person name="Russ C."/>
            <person name="Tyler B."/>
            <person name="Panabieres F."/>
            <person name="Shan W."/>
            <person name="Tripathy S."/>
            <person name="Grunwald N."/>
            <person name="Machado M."/>
            <person name="Johnson C.S."/>
            <person name="Arredondo F."/>
            <person name="Hong C."/>
            <person name="Coffey M."/>
            <person name="Young S.K."/>
            <person name="Zeng Q."/>
            <person name="Gargeya S."/>
            <person name="Fitzgerald M."/>
            <person name="Abouelleil A."/>
            <person name="Alvarado L."/>
            <person name="Chapman S.B."/>
            <person name="Gainer-Dewar J."/>
            <person name="Goldberg J."/>
            <person name="Griggs A."/>
            <person name="Gujja S."/>
            <person name="Hansen M."/>
            <person name="Howarth C."/>
            <person name="Imamovic A."/>
            <person name="Ireland A."/>
            <person name="Larimer J."/>
            <person name="McCowan C."/>
            <person name="Murphy C."/>
            <person name="Pearson M."/>
            <person name="Poon T.W."/>
            <person name="Priest M."/>
            <person name="Roberts A."/>
            <person name="Saif S."/>
            <person name="Shea T."/>
            <person name="Sykes S."/>
            <person name="Wortman J."/>
            <person name="Nusbaum C."/>
            <person name="Birren B."/>
        </authorList>
    </citation>
    <scope>NUCLEOTIDE SEQUENCE [LARGE SCALE GENOMIC DNA]</scope>
    <source>
        <strain evidence="1">CJ02B3</strain>
    </source>
</reference>